<evidence type="ECO:0000313" key="4">
    <source>
        <dbReference type="EMBL" id="KAK4537624.1"/>
    </source>
</evidence>
<dbReference type="PROSITE" id="PS50250">
    <property type="entry name" value="PCI"/>
    <property type="match status" value="1"/>
</dbReference>
<keyword evidence="2" id="KW-0647">Proteasome</keyword>
<dbReference type="Pfam" id="PF01399">
    <property type="entry name" value="PCI"/>
    <property type="match status" value="1"/>
</dbReference>
<proteinExistence type="inferred from homology"/>
<dbReference type="Gene3D" id="1.10.10.10">
    <property type="entry name" value="Winged helix-like DNA-binding domain superfamily/Winged helix DNA-binding domain"/>
    <property type="match status" value="1"/>
</dbReference>
<dbReference type="Pfam" id="PF22241">
    <property type="entry name" value="PSMD12-CSN4_N"/>
    <property type="match status" value="1"/>
</dbReference>
<dbReference type="InterPro" id="IPR040134">
    <property type="entry name" value="PSMD12/CSN4"/>
</dbReference>
<gene>
    <name evidence="4" type="ORF">CDCA_CDCA13G3649</name>
</gene>
<feature type="domain" description="PCI" evidence="3">
    <location>
        <begin position="214"/>
        <end position="398"/>
    </location>
</feature>
<dbReference type="GO" id="GO:0008541">
    <property type="term" value="C:proteasome regulatory particle, lid subcomplex"/>
    <property type="evidence" value="ECO:0007669"/>
    <property type="project" value="TreeGrafter"/>
</dbReference>
<dbReference type="GO" id="GO:0005737">
    <property type="term" value="C:cytoplasm"/>
    <property type="evidence" value="ECO:0007669"/>
    <property type="project" value="TreeGrafter"/>
</dbReference>
<dbReference type="Pfam" id="PF18098">
    <property type="entry name" value="RPN5_C"/>
    <property type="match status" value="1"/>
</dbReference>
<evidence type="ECO:0000256" key="1">
    <source>
        <dbReference type="ARBA" id="ARBA00006397"/>
    </source>
</evidence>
<accession>A0AAV9IZ89</accession>
<evidence type="ECO:0000259" key="3">
    <source>
        <dbReference type="PROSITE" id="PS50250"/>
    </source>
</evidence>
<evidence type="ECO:0000313" key="5">
    <source>
        <dbReference type="Proteomes" id="UP001301350"/>
    </source>
</evidence>
<dbReference type="SMART" id="SM00088">
    <property type="entry name" value="PINT"/>
    <property type="match status" value="1"/>
</dbReference>
<reference evidence="4 5" key="1">
    <citation type="submission" date="2022-07" db="EMBL/GenBank/DDBJ databases">
        <title>Genome-wide signatures of adaptation to extreme environments.</title>
        <authorList>
            <person name="Cho C.H."/>
            <person name="Yoon H.S."/>
        </authorList>
    </citation>
    <scope>NUCLEOTIDE SEQUENCE [LARGE SCALE GENOMIC DNA]</scope>
    <source>
        <strain evidence="4 5">DBV 063 E5</strain>
    </source>
</reference>
<dbReference type="InterPro" id="IPR040896">
    <property type="entry name" value="RPN5_C"/>
</dbReference>
<comment type="caution">
    <text evidence="4">The sequence shown here is derived from an EMBL/GenBank/DDBJ whole genome shotgun (WGS) entry which is preliminary data.</text>
</comment>
<evidence type="ECO:0000256" key="2">
    <source>
        <dbReference type="ARBA" id="ARBA00022942"/>
    </source>
</evidence>
<sequence>MSSAEQEALVQEAEVEIQQVRAAFHAPADLRACLDRLYALERKVRLAANAPATARVATEVVNLCWEAHDLPALREQVLVLSRRRAQLKQALVAVVQRGMQLLGQLTDVSERQALLEVLRQVSEGKMFLELERARLTRMLAALRESEGDVQAAAAVLQELPVETFGSMEREEKWDILLEQVRLCLAVEDTVRAQIIANKFTQRTLTDPEFLTSTAKTRYYTLMIQLYSMQQRKHEADDHKYLDIAKAYLALGDDFLCPAVVHLVLAPRSNEQHDLLYRLAERKVLTDAAVAPPHYLQLLQLFQVKELVRWPLFLTQYRTLLEEHHPELDWEALHRRITEHNLRVIADNYSRLQLQRLGVLLDMPADAAEQALCDEVVAKRLWARIDRVDGVAVFRRPQQPEQIMNDWSADVKQLMEAIDHIDELIDKERQQRDLTQVGVMNG</sequence>
<dbReference type="InterPro" id="IPR036388">
    <property type="entry name" value="WH-like_DNA-bd_sf"/>
</dbReference>
<comment type="similarity">
    <text evidence="1">Belongs to the proteasome subunit p55 family.</text>
</comment>
<dbReference type="InterPro" id="IPR054559">
    <property type="entry name" value="PSMD12-CSN4-like_N"/>
</dbReference>
<dbReference type="Proteomes" id="UP001301350">
    <property type="component" value="Unassembled WGS sequence"/>
</dbReference>
<dbReference type="SUPFAM" id="SSF46785">
    <property type="entry name" value="Winged helix' DNA-binding domain"/>
    <property type="match status" value="1"/>
</dbReference>
<dbReference type="AlphaFoldDB" id="A0AAV9IZ89"/>
<dbReference type="InterPro" id="IPR000717">
    <property type="entry name" value="PCI_dom"/>
</dbReference>
<dbReference type="PANTHER" id="PTHR10855">
    <property type="entry name" value="26S PROTEASOME NON-ATPASE REGULATORY SUBUNIT 12/COP9 SIGNALOSOME COMPLEX SUBUNIT 4"/>
    <property type="match status" value="1"/>
</dbReference>
<keyword evidence="5" id="KW-1185">Reference proteome</keyword>
<dbReference type="InterPro" id="IPR036390">
    <property type="entry name" value="WH_DNA-bd_sf"/>
</dbReference>
<dbReference type="EMBL" id="JANCYW010000013">
    <property type="protein sequence ID" value="KAK4537624.1"/>
    <property type="molecule type" value="Genomic_DNA"/>
</dbReference>
<organism evidence="4 5">
    <name type="scientific">Cyanidium caldarium</name>
    <name type="common">Red alga</name>
    <dbReference type="NCBI Taxonomy" id="2771"/>
    <lineage>
        <taxon>Eukaryota</taxon>
        <taxon>Rhodophyta</taxon>
        <taxon>Bangiophyceae</taxon>
        <taxon>Cyanidiales</taxon>
        <taxon>Cyanidiaceae</taxon>
        <taxon>Cyanidium</taxon>
    </lineage>
</organism>
<dbReference type="PANTHER" id="PTHR10855:SF1">
    <property type="entry name" value="26S PROTEASOME NON-ATPASE REGULATORY SUBUNIT 12"/>
    <property type="match status" value="1"/>
</dbReference>
<protein>
    <recommendedName>
        <fullName evidence="3">PCI domain-containing protein</fullName>
    </recommendedName>
</protein>
<name>A0AAV9IZ89_CYACA</name>